<dbReference type="RefSeq" id="WP_066970836.1">
    <property type="nucleotide sequence ID" value="NZ_LWMT01000041.1"/>
</dbReference>
<reference evidence="6 7" key="1">
    <citation type="submission" date="2016-04" db="EMBL/GenBank/DDBJ databases">
        <title>Genome sequence of Methanobrevibacter filiformis DSM 11501.</title>
        <authorList>
            <person name="Poehlein A."/>
            <person name="Seedorf H."/>
            <person name="Daniel R."/>
        </authorList>
    </citation>
    <scope>NUCLEOTIDE SEQUENCE [LARGE SCALE GENOMIC DNA]</scope>
    <source>
        <strain evidence="6 7">DSM 11501</strain>
    </source>
</reference>
<keyword evidence="4 5" id="KW-0173">Coenzyme A biosynthesis</keyword>
<comment type="catalytic activity">
    <reaction evidence="5">
        <text>(R)-4-phosphopantoate + beta-alanine + ATP = (R)-4'-phosphopantothenate + AMP + diphosphate + H(+)</text>
        <dbReference type="Rhea" id="RHEA:27930"/>
        <dbReference type="ChEBI" id="CHEBI:10986"/>
        <dbReference type="ChEBI" id="CHEBI:15378"/>
        <dbReference type="ChEBI" id="CHEBI:30616"/>
        <dbReference type="ChEBI" id="CHEBI:33019"/>
        <dbReference type="ChEBI" id="CHEBI:57966"/>
        <dbReference type="ChEBI" id="CHEBI:61294"/>
        <dbReference type="ChEBI" id="CHEBI:456215"/>
        <dbReference type="EC" id="6.3.2.36"/>
    </reaction>
</comment>
<protein>
    <recommendedName>
        <fullName evidence="5">4-phosphopantoate--beta-alanine ligase</fullName>
        <ecNumber evidence="5">6.3.2.36</ecNumber>
    </recommendedName>
    <alternativeName>
        <fullName evidence="5">Phosphopantothenate synthetase</fullName>
        <shortName evidence="5">PPS</shortName>
    </alternativeName>
</protein>
<feature type="binding site" evidence="5">
    <location>
        <begin position="186"/>
        <end position="187"/>
    </location>
    <ligand>
        <name>ATP</name>
        <dbReference type="ChEBI" id="CHEBI:30616"/>
    </ligand>
</feature>
<organism evidence="6 7">
    <name type="scientific">Methanobrevibacter filiformis</name>
    <dbReference type="NCBI Taxonomy" id="55758"/>
    <lineage>
        <taxon>Archaea</taxon>
        <taxon>Methanobacteriati</taxon>
        <taxon>Methanobacteriota</taxon>
        <taxon>Methanomada group</taxon>
        <taxon>Methanobacteria</taxon>
        <taxon>Methanobacteriales</taxon>
        <taxon>Methanobacteriaceae</taxon>
        <taxon>Methanobrevibacter</taxon>
    </lineage>
</organism>
<feature type="binding site" evidence="5">
    <location>
        <position position="15"/>
    </location>
    <ligand>
        <name>ATP</name>
        <dbReference type="ChEBI" id="CHEBI:30616"/>
    </ligand>
</feature>
<dbReference type="PANTHER" id="PTHR40695:SF1">
    <property type="entry name" value="4-PHOSPHOPANTOATE--BETA-ALANINE LIGASE"/>
    <property type="match status" value="1"/>
</dbReference>
<dbReference type="InterPro" id="IPR038138">
    <property type="entry name" value="PPS/PS_sf"/>
</dbReference>
<dbReference type="EMBL" id="LWMT01000041">
    <property type="protein sequence ID" value="KZX17176.1"/>
    <property type="molecule type" value="Genomic_DNA"/>
</dbReference>
<comment type="function">
    <text evidence="5">Catalyzes the condensation of (R)-4-phosphopantoate and beta-alanine to 4'-phosphopantothenate in the CoA biosynthesis pathway.</text>
</comment>
<comment type="pathway">
    <text evidence="5">Cofactor biosynthesis; coenzyme A biosynthesis.</text>
</comment>
<dbReference type="UniPathway" id="UPA00241"/>
<comment type="caution">
    <text evidence="6">The sequence shown here is derived from an EMBL/GenBank/DDBJ whole genome shotgun (WGS) entry which is preliminary data.</text>
</comment>
<dbReference type="HAMAP" id="MF_02224">
    <property type="entry name" value="PPS"/>
    <property type="match status" value="1"/>
</dbReference>
<keyword evidence="7" id="KW-1185">Reference proteome</keyword>
<dbReference type="PANTHER" id="PTHR40695">
    <property type="entry name" value="4-PHOSPHOPANTOATE--BETA-ALANINE LIGASE"/>
    <property type="match status" value="1"/>
</dbReference>
<keyword evidence="3 5" id="KW-0067">ATP-binding</keyword>
<evidence type="ECO:0000256" key="3">
    <source>
        <dbReference type="ARBA" id="ARBA00022840"/>
    </source>
</evidence>
<evidence type="ECO:0000256" key="2">
    <source>
        <dbReference type="ARBA" id="ARBA00022741"/>
    </source>
</evidence>
<dbReference type="PATRIC" id="fig|55758.3.peg.350"/>
<evidence type="ECO:0000256" key="4">
    <source>
        <dbReference type="ARBA" id="ARBA00022993"/>
    </source>
</evidence>
<evidence type="ECO:0000256" key="1">
    <source>
        <dbReference type="ARBA" id="ARBA00022598"/>
    </source>
</evidence>
<feature type="binding site" evidence="5">
    <location>
        <begin position="198"/>
        <end position="199"/>
    </location>
    <ligand>
        <name>ATP</name>
        <dbReference type="ChEBI" id="CHEBI:30616"/>
    </ligand>
</feature>
<name>A0A166EZS1_9EURY</name>
<dbReference type="GO" id="GO:0005524">
    <property type="term" value="F:ATP binding"/>
    <property type="evidence" value="ECO:0007669"/>
    <property type="project" value="UniProtKB-KW"/>
</dbReference>
<dbReference type="GO" id="GO:0015937">
    <property type="term" value="P:coenzyme A biosynthetic process"/>
    <property type="evidence" value="ECO:0007669"/>
    <property type="project" value="UniProtKB-UniRule"/>
</dbReference>
<dbReference type="NCBIfam" id="NF041123">
    <property type="entry name" value="phpantohe_syn_Arch"/>
    <property type="match status" value="1"/>
</dbReference>
<dbReference type="OrthoDB" id="10078at2157"/>
<feature type="binding site" evidence="5">
    <location>
        <position position="37"/>
    </location>
    <ligand>
        <name>ATP</name>
        <dbReference type="ChEBI" id="CHEBI:30616"/>
    </ligand>
</feature>
<evidence type="ECO:0000313" key="7">
    <source>
        <dbReference type="Proteomes" id="UP000077066"/>
    </source>
</evidence>
<dbReference type="EC" id="6.3.2.36" evidence="5"/>
<evidence type="ECO:0000256" key="5">
    <source>
        <dbReference type="HAMAP-Rule" id="MF_02224"/>
    </source>
</evidence>
<dbReference type="PIRSF" id="PIRSF004853">
    <property type="entry name" value="UCP004853"/>
    <property type="match status" value="1"/>
</dbReference>
<dbReference type="NCBIfam" id="NF010324">
    <property type="entry name" value="PRK13761.1"/>
    <property type="match status" value="1"/>
</dbReference>
<dbReference type="GO" id="GO:0016881">
    <property type="term" value="F:acid-amino acid ligase activity"/>
    <property type="evidence" value="ECO:0007669"/>
    <property type="project" value="UniProtKB-UniRule"/>
</dbReference>
<gene>
    <name evidence="6" type="ORF">MBFIL_03140</name>
</gene>
<accession>A0A166EZS1</accession>
<sequence length="249" mass="27869">MIPKNHPRYNSLILREKIKNAYKLGYLADSGMIAHGRGEAFDYLIGEKTSDNSKIAIEASVAMILLAENPVLSVNGNTTALVIDDIIKLAKEINGKIEINLFYRTKERVDIIANLFKEKGWENILGTNNDELLHINNIESPRSTASKNGIYNADVVLVPLEDGDRAEILVNSRKKVISIDLNPMSRTSKKSTISIIDNVTRVIPSMIEIAKNLKNKDKDYLKEIVNNFSNEDNLKGSLKTIDLVKGKYK</sequence>
<keyword evidence="2 5" id="KW-0547">Nucleotide-binding</keyword>
<dbReference type="Proteomes" id="UP000077066">
    <property type="component" value="Unassembled WGS sequence"/>
</dbReference>
<comment type="similarity">
    <text evidence="5">Belongs to the archaeal phosphopantothenate synthetase family.</text>
</comment>
<dbReference type="Pfam" id="PF02006">
    <property type="entry name" value="PPS_PS"/>
    <property type="match status" value="1"/>
</dbReference>
<feature type="binding site" evidence="5">
    <location>
        <begin position="180"/>
        <end position="182"/>
    </location>
    <ligand>
        <name>ATP</name>
        <dbReference type="ChEBI" id="CHEBI:30616"/>
    </ligand>
</feature>
<keyword evidence="1 5" id="KW-0436">Ligase</keyword>
<proteinExistence type="inferred from homology"/>
<evidence type="ECO:0000313" key="6">
    <source>
        <dbReference type="EMBL" id="KZX17176.1"/>
    </source>
</evidence>
<comment type="subunit">
    <text evidence="5">Homodimer.</text>
</comment>
<dbReference type="Gene3D" id="3.40.50.12640">
    <property type="entry name" value="Phosphopantoate/pantothenate synthetase"/>
    <property type="match status" value="1"/>
</dbReference>
<dbReference type="STRING" id="55758.MBFIL_03140"/>
<dbReference type="InterPro" id="IPR002855">
    <property type="entry name" value="PPS/PS"/>
</dbReference>
<dbReference type="AlphaFoldDB" id="A0A166EZS1"/>